<evidence type="ECO:0000313" key="3">
    <source>
        <dbReference type="Proteomes" id="UP001341840"/>
    </source>
</evidence>
<comment type="caution">
    <text evidence="2">The sequence shown here is derived from an EMBL/GenBank/DDBJ whole genome shotgun (WGS) entry which is preliminary data.</text>
</comment>
<organism evidence="2 3">
    <name type="scientific">Stylosanthes scabra</name>
    <dbReference type="NCBI Taxonomy" id="79078"/>
    <lineage>
        <taxon>Eukaryota</taxon>
        <taxon>Viridiplantae</taxon>
        <taxon>Streptophyta</taxon>
        <taxon>Embryophyta</taxon>
        <taxon>Tracheophyta</taxon>
        <taxon>Spermatophyta</taxon>
        <taxon>Magnoliopsida</taxon>
        <taxon>eudicotyledons</taxon>
        <taxon>Gunneridae</taxon>
        <taxon>Pentapetalae</taxon>
        <taxon>rosids</taxon>
        <taxon>fabids</taxon>
        <taxon>Fabales</taxon>
        <taxon>Fabaceae</taxon>
        <taxon>Papilionoideae</taxon>
        <taxon>50 kb inversion clade</taxon>
        <taxon>dalbergioids sensu lato</taxon>
        <taxon>Dalbergieae</taxon>
        <taxon>Pterocarpus clade</taxon>
        <taxon>Stylosanthes</taxon>
    </lineage>
</organism>
<evidence type="ECO:0000313" key="2">
    <source>
        <dbReference type="EMBL" id="MED6218157.1"/>
    </source>
</evidence>
<dbReference type="Proteomes" id="UP001341840">
    <property type="component" value="Unassembled WGS sequence"/>
</dbReference>
<protein>
    <submittedName>
        <fullName evidence="2">Uncharacterized protein</fullName>
    </submittedName>
</protein>
<dbReference type="EMBL" id="JASCZI010271947">
    <property type="protein sequence ID" value="MED6218157.1"/>
    <property type="molecule type" value="Genomic_DNA"/>
</dbReference>
<sequence length="102" mass="11553">MQCGLFTIASAKVTGSSPSFKIRRGSAESTQKGDGNGVSYYVIEKRGKYKDPDEKADSDLAVVKARRYHFDNEPFSHPLHHVRLDPNRPYELPIESLLAFRR</sequence>
<evidence type="ECO:0000256" key="1">
    <source>
        <dbReference type="SAM" id="MobiDB-lite"/>
    </source>
</evidence>
<proteinExistence type="predicted"/>
<keyword evidence="3" id="KW-1185">Reference proteome</keyword>
<name>A0ABU6Z6C4_9FABA</name>
<gene>
    <name evidence="2" type="ORF">PIB30_024339</name>
</gene>
<reference evidence="2 3" key="1">
    <citation type="journal article" date="2023" name="Plants (Basel)">
        <title>Bridging the Gap: Combining Genomics and Transcriptomics Approaches to Understand Stylosanthes scabra, an Orphan Legume from the Brazilian Caatinga.</title>
        <authorList>
            <person name="Ferreira-Neto J.R.C."/>
            <person name="da Silva M.D."/>
            <person name="Binneck E."/>
            <person name="de Melo N.F."/>
            <person name="da Silva R.H."/>
            <person name="de Melo A.L.T.M."/>
            <person name="Pandolfi V."/>
            <person name="Bustamante F.O."/>
            <person name="Brasileiro-Vidal A.C."/>
            <person name="Benko-Iseppon A.M."/>
        </authorList>
    </citation>
    <scope>NUCLEOTIDE SEQUENCE [LARGE SCALE GENOMIC DNA]</scope>
    <source>
        <tissue evidence="2">Leaves</tissue>
    </source>
</reference>
<feature type="region of interest" description="Disordered" evidence="1">
    <location>
        <begin position="17"/>
        <end position="37"/>
    </location>
</feature>
<accession>A0ABU6Z6C4</accession>